<dbReference type="InterPro" id="IPR033121">
    <property type="entry name" value="PEPTIDASE_A1"/>
</dbReference>
<comment type="similarity">
    <text evidence="1 9">Belongs to the peptidase A1 family.</text>
</comment>
<name>A0A1B6I4W4_9HEMI</name>
<dbReference type="FunFam" id="2.40.70.10:FF:000002">
    <property type="entry name" value="Vacuolar aspartic proteinase"/>
    <property type="match status" value="1"/>
</dbReference>
<evidence type="ECO:0000256" key="7">
    <source>
        <dbReference type="PIRSR" id="PIRSR601461-1"/>
    </source>
</evidence>
<feature type="signal peptide" evidence="10">
    <location>
        <begin position="1"/>
        <end position="22"/>
    </location>
</feature>
<dbReference type="Pfam" id="PF00026">
    <property type="entry name" value="Asp"/>
    <property type="match status" value="1"/>
</dbReference>
<evidence type="ECO:0000256" key="10">
    <source>
        <dbReference type="SAM" id="SignalP"/>
    </source>
</evidence>
<evidence type="ECO:0000256" key="5">
    <source>
        <dbReference type="ARBA" id="ARBA00023157"/>
    </source>
</evidence>
<evidence type="ECO:0000256" key="1">
    <source>
        <dbReference type="ARBA" id="ARBA00007447"/>
    </source>
</evidence>
<dbReference type="InterPro" id="IPR001461">
    <property type="entry name" value="Aspartic_peptidase_A1"/>
</dbReference>
<dbReference type="PANTHER" id="PTHR47966:SF51">
    <property type="entry name" value="BETA-SITE APP-CLEAVING ENZYME, ISOFORM A-RELATED"/>
    <property type="match status" value="1"/>
</dbReference>
<protein>
    <recommendedName>
        <fullName evidence="11">Peptidase A1 domain-containing protein</fullName>
    </recommendedName>
</protein>
<keyword evidence="3 9" id="KW-0064">Aspartyl protease</keyword>
<feature type="active site" evidence="7">
    <location>
        <position position="86"/>
    </location>
</feature>
<gene>
    <name evidence="12" type="ORF">g.25730</name>
</gene>
<keyword evidence="2 9" id="KW-0645">Protease</keyword>
<evidence type="ECO:0000313" key="12">
    <source>
        <dbReference type="EMBL" id="JAS81981.1"/>
    </source>
</evidence>
<dbReference type="PROSITE" id="PS51767">
    <property type="entry name" value="PEPTIDASE_A1"/>
    <property type="match status" value="1"/>
</dbReference>
<proteinExistence type="inferred from homology"/>
<evidence type="ECO:0000256" key="4">
    <source>
        <dbReference type="ARBA" id="ARBA00022801"/>
    </source>
</evidence>
<evidence type="ECO:0000259" key="11">
    <source>
        <dbReference type="PROSITE" id="PS51767"/>
    </source>
</evidence>
<evidence type="ECO:0000256" key="8">
    <source>
        <dbReference type="PIRSR" id="PIRSR601461-2"/>
    </source>
</evidence>
<evidence type="ECO:0000256" key="2">
    <source>
        <dbReference type="ARBA" id="ARBA00022670"/>
    </source>
</evidence>
<dbReference type="AlphaFoldDB" id="A0A1B6I4W4"/>
<feature type="domain" description="Peptidase A1" evidence="11">
    <location>
        <begin position="68"/>
        <end position="386"/>
    </location>
</feature>
<dbReference type="PANTHER" id="PTHR47966">
    <property type="entry name" value="BETA-SITE APP-CLEAVING ENZYME, ISOFORM A-RELATED"/>
    <property type="match status" value="1"/>
</dbReference>
<dbReference type="PRINTS" id="PR00792">
    <property type="entry name" value="PEPSIN"/>
</dbReference>
<dbReference type="SUPFAM" id="SSF50630">
    <property type="entry name" value="Acid proteases"/>
    <property type="match status" value="1"/>
</dbReference>
<keyword evidence="5 8" id="KW-1015">Disulfide bond</keyword>
<feature type="active site" evidence="7">
    <location>
        <position position="278"/>
    </location>
</feature>
<dbReference type="Gene3D" id="2.40.70.10">
    <property type="entry name" value="Acid Proteases"/>
    <property type="match status" value="2"/>
</dbReference>
<dbReference type="FunFam" id="2.40.70.10:FF:000008">
    <property type="entry name" value="Cathepsin D"/>
    <property type="match status" value="1"/>
</dbReference>
<dbReference type="PROSITE" id="PS00141">
    <property type="entry name" value="ASP_PROTEASE"/>
    <property type="match status" value="1"/>
</dbReference>
<dbReference type="InterPro" id="IPR021109">
    <property type="entry name" value="Peptidase_aspartic_dom_sf"/>
</dbReference>
<feature type="chain" id="PRO_5008584766" description="Peptidase A1 domain-containing protein" evidence="10">
    <location>
        <begin position="23"/>
        <end position="389"/>
    </location>
</feature>
<dbReference type="GO" id="GO:0004190">
    <property type="term" value="F:aspartic-type endopeptidase activity"/>
    <property type="evidence" value="ECO:0007669"/>
    <property type="project" value="UniProtKB-KW"/>
</dbReference>
<keyword evidence="6" id="KW-0325">Glycoprotein</keyword>
<dbReference type="EMBL" id="GECU01025725">
    <property type="protein sequence ID" value="JAS81981.1"/>
    <property type="molecule type" value="Transcribed_RNA"/>
</dbReference>
<evidence type="ECO:0000256" key="6">
    <source>
        <dbReference type="ARBA" id="ARBA00023180"/>
    </source>
</evidence>
<organism evidence="12">
    <name type="scientific">Homalodisca liturata</name>
    <dbReference type="NCBI Taxonomy" id="320908"/>
    <lineage>
        <taxon>Eukaryota</taxon>
        <taxon>Metazoa</taxon>
        <taxon>Ecdysozoa</taxon>
        <taxon>Arthropoda</taxon>
        <taxon>Hexapoda</taxon>
        <taxon>Insecta</taxon>
        <taxon>Pterygota</taxon>
        <taxon>Neoptera</taxon>
        <taxon>Paraneoptera</taxon>
        <taxon>Hemiptera</taxon>
        <taxon>Auchenorrhyncha</taxon>
        <taxon>Membracoidea</taxon>
        <taxon>Cicadellidae</taxon>
        <taxon>Cicadellinae</taxon>
        <taxon>Proconiini</taxon>
        <taxon>Homalodisca</taxon>
    </lineage>
</organism>
<dbReference type="InterPro" id="IPR001969">
    <property type="entry name" value="Aspartic_peptidase_AS"/>
</dbReference>
<sequence>MYYLALGISLLYLMGLVTSSAGDPTMVHLGLRRYNRIHRNSIDNYTGHVRSIKGTADIALRDVQDLYYYGTMDVGTPPQTIRVLFDTGSSDLWVPSNKICSNDTNYCSNHNTYTHSKSSTYKTSGKKFHVKYGSGEVYGFVSQDNIAVANLQVQDQTFGEATFIDTQTADSQFDGIFGLAYPAISEMQTNPPFVNMIKQGVVNEPVFAFYLNKASDSSSGDSSSGEGAELVLGGVDPNHYTGDFTYTPVIEQTYWKIQIDGITLGSNEICSTYPAIPDSGTSLLYGPSEFTDQINQAIGGEESDGTYIVDCTTIDSLPDVTIYIGGKPFVLHPQDYIISMPTESGEDVCVSTFIGSDNLSFFILGDVFMRKYYTVFDMGNNQVGFALAQ</sequence>
<keyword evidence="4 9" id="KW-0378">Hydrolase</keyword>
<accession>A0A1B6I4W4</accession>
<feature type="disulfide bond" evidence="8">
    <location>
        <begin position="311"/>
        <end position="349"/>
    </location>
</feature>
<dbReference type="GO" id="GO:0006508">
    <property type="term" value="P:proteolysis"/>
    <property type="evidence" value="ECO:0007669"/>
    <property type="project" value="UniProtKB-KW"/>
</dbReference>
<evidence type="ECO:0000256" key="9">
    <source>
        <dbReference type="RuleBase" id="RU000454"/>
    </source>
</evidence>
<keyword evidence="10" id="KW-0732">Signal</keyword>
<reference evidence="12" key="1">
    <citation type="submission" date="2015-11" db="EMBL/GenBank/DDBJ databases">
        <title>De novo transcriptome assembly of four potential Pierce s Disease insect vectors from Arizona vineyards.</title>
        <authorList>
            <person name="Tassone E.E."/>
        </authorList>
    </citation>
    <scope>NUCLEOTIDE SEQUENCE</scope>
</reference>
<evidence type="ECO:0000256" key="3">
    <source>
        <dbReference type="ARBA" id="ARBA00022750"/>
    </source>
</evidence>